<dbReference type="AlphaFoldDB" id="A0AB39HR35"/>
<proteinExistence type="predicted"/>
<accession>A0AB39HR35</accession>
<sequence>MSIVLQRIYEKSDVPGYRVLVDLIWPRGISKKVANLDEWAKEIAPTTTLRKWFNHDPEKFADFKIAYKKELLHDTKKLEKLSQLQNLQKNQQLILLYSAKDTKHNHAQVLKEVLESDLSYSR</sequence>
<dbReference type="EMBL" id="CP162599">
    <property type="protein sequence ID" value="XDK33633.1"/>
    <property type="molecule type" value="Genomic_DNA"/>
</dbReference>
<organism evidence="1">
    <name type="scientific">Ornithinibacillus sp. 4-3</name>
    <dbReference type="NCBI Taxonomy" id="3231488"/>
    <lineage>
        <taxon>Bacteria</taxon>
        <taxon>Bacillati</taxon>
        <taxon>Bacillota</taxon>
        <taxon>Bacilli</taxon>
        <taxon>Bacillales</taxon>
        <taxon>Bacillaceae</taxon>
        <taxon>Ornithinibacillus</taxon>
    </lineage>
</organism>
<evidence type="ECO:0000313" key="1">
    <source>
        <dbReference type="EMBL" id="XDK33633.1"/>
    </source>
</evidence>
<reference evidence="1" key="1">
    <citation type="submission" date="2024-07" db="EMBL/GenBank/DDBJ databases">
        <title>Halotolerant mesophilic bacterium Ornithinibacillus sp. 4-3, sp. nov., isolated from soil.</title>
        <authorList>
            <person name="Sidarenka A.V."/>
            <person name="Guliayeva D.E."/>
            <person name="Leanovich S.I."/>
            <person name="Hileuskaya K.S."/>
            <person name="Akhremchuk A.E."/>
            <person name="Sikolenko M.A."/>
            <person name="Valentovich L.N."/>
        </authorList>
    </citation>
    <scope>NUCLEOTIDE SEQUENCE</scope>
    <source>
        <strain evidence="1">4-3</strain>
    </source>
</reference>
<dbReference type="InterPro" id="IPR052552">
    <property type="entry name" value="YeaO-like"/>
</dbReference>
<dbReference type="RefSeq" id="WP_368654311.1">
    <property type="nucleotide sequence ID" value="NZ_CP162599.1"/>
</dbReference>
<name>A0AB39HR35_9BACI</name>
<dbReference type="PANTHER" id="PTHR36849:SF1">
    <property type="entry name" value="CYTOPLASMIC PROTEIN"/>
    <property type="match status" value="1"/>
</dbReference>
<protein>
    <submittedName>
        <fullName evidence="1">DUF488 domain-containing protein</fullName>
    </submittedName>
</protein>
<dbReference type="PANTHER" id="PTHR36849">
    <property type="entry name" value="CYTOPLASMIC PROTEIN-RELATED"/>
    <property type="match status" value="1"/>
</dbReference>
<gene>
    <name evidence="1" type="ORF">AB4Y30_04565</name>
</gene>
<dbReference type="Pfam" id="PF22752">
    <property type="entry name" value="DUF488-N3i"/>
    <property type="match status" value="1"/>
</dbReference>